<organism evidence="2 3">
    <name type="scientific">Lepeophtheirus salmonis</name>
    <name type="common">Salmon louse</name>
    <name type="synonym">Caligus salmonis</name>
    <dbReference type="NCBI Taxonomy" id="72036"/>
    <lineage>
        <taxon>Eukaryota</taxon>
        <taxon>Metazoa</taxon>
        <taxon>Ecdysozoa</taxon>
        <taxon>Arthropoda</taxon>
        <taxon>Crustacea</taxon>
        <taxon>Multicrustacea</taxon>
        <taxon>Hexanauplia</taxon>
        <taxon>Copepoda</taxon>
        <taxon>Siphonostomatoida</taxon>
        <taxon>Caligidae</taxon>
        <taxon>Lepeophtheirus</taxon>
    </lineage>
</organism>
<dbReference type="Proteomes" id="UP000675881">
    <property type="component" value="Chromosome 7"/>
</dbReference>
<sequence>MSEELRRRTCIPILYTRGTHYEVGYDIGHTFRNLIESSLSNNVHLNTILVHKYESEKVRHAYEDILEYLEHDYPQFIDELKGSGPEVLLALRAFAVTKKNKVILGHSIDYFPDAINHTYMVSAHIMEAKARGKWGCAEEKFTAMCLPGMLPGFYMSYNHHGFVYTVNTISSDDPPAKKVFSLRTPRHFLCRALLTCRSMFDATEILQDEGHGISDGLSVNMIFCRQEGSPLFHNAEVAPPPSTKVGNEANESIMSVLTLSSGEYLTHCNKFLRLSAPQSDQLPLWSSNHRHEVLKTLPRVESVSNVVAILGRPNGCDVFVFSVMEVEEMMHGLLLWGL</sequence>
<proteinExistence type="predicted"/>
<reference evidence="2" key="1">
    <citation type="submission" date="2021-02" db="EMBL/GenBank/DDBJ databases">
        <authorList>
            <person name="Bekaert M."/>
        </authorList>
    </citation>
    <scope>NUCLEOTIDE SEQUENCE</scope>
    <source>
        <strain evidence="2">IoA-00</strain>
    </source>
</reference>
<evidence type="ECO:0000313" key="2">
    <source>
        <dbReference type="EMBL" id="CAF2994903.1"/>
    </source>
</evidence>
<evidence type="ECO:0000259" key="1">
    <source>
        <dbReference type="Pfam" id="PF03417"/>
    </source>
</evidence>
<name>A0A7R8D4E6_LEPSM</name>
<dbReference type="PANTHER" id="PTHR34180:SF1">
    <property type="entry name" value="BETA-ALANYL-DOPAMINE_CARCININE HYDROLASE"/>
    <property type="match status" value="1"/>
</dbReference>
<dbReference type="OrthoDB" id="189997at2759"/>
<feature type="domain" description="Peptidase C45 hydrolase" evidence="1">
    <location>
        <begin position="97"/>
        <end position="310"/>
    </location>
</feature>
<dbReference type="Pfam" id="PF03417">
    <property type="entry name" value="AAT"/>
    <property type="match status" value="1"/>
</dbReference>
<dbReference type="Gene3D" id="3.60.60.10">
    <property type="entry name" value="Penicillin V Acylase, Chain A"/>
    <property type="match status" value="1"/>
</dbReference>
<keyword evidence="3" id="KW-1185">Reference proteome</keyword>
<dbReference type="PANTHER" id="PTHR34180">
    <property type="entry name" value="PEPTIDASE C45"/>
    <property type="match status" value="1"/>
</dbReference>
<dbReference type="EMBL" id="HG994586">
    <property type="protein sequence ID" value="CAF2994903.1"/>
    <property type="molecule type" value="Genomic_DNA"/>
</dbReference>
<gene>
    <name evidence="2" type="ORF">LSAA_13261</name>
</gene>
<evidence type="ECO:0000313" key="3">
    <source>
        <dbReference type="Proteomes" id="UP000675881"/>
    </source>
</evidence>
<protein>
    <submittedName>
        <fullName evidence="2">(salmon louse) hypothetical protein</fullName>
    </submittedName>
</protein>
<dbReference type="InterPro" id="IPR005079">
    <property type="entry name" value="Peptidase_C45_hydrolase"/>
</dbReference>
<dbReference type="AlphaFoldDB" id="A0A7R8D4E6"/>
<dbReference type="InterPro" id="IPR047801">
    <property type="entry name" value="Peptidase_C45"/>
</dbReference>
<accession>A0A7R8D4E6</accession>